<dbReference type="PANTHER" id="PTHR42749:SF4">
    <property type="entry name" value="CELL SHAPE-DETERMINING PROTEIN MBL"/>
    <property type="match status" value="1"/>
</dbReference>
<evidence type="ECO:0000256" key="5">
    <source>
        <dbReference type="ARBA" id="ARBA00023458"/>
    </source>
</evidence>
<gene>
    <name evidence="6" type="primary">mreB</name>
    <name evidence="7" type="ORF">H9L01_03365</name>
</gene>
<proteinExistence type="inferred from homology"/>
<keyword evidence="4 6" id="KW-0133">Cell shape</keyword>
<dbReference type="PRINTS" id="PR01652">
    <property type="entry name" value="SHAPEPROTEIN"/>
</dbReference>
<evidence type="ECO:0000256" key="1">
    <source>
        <dbReference type="ARBA" id="ARBA00022490"/>
    </source>
</evidence>
<dbReference type="EMBL" id="CP060715">
    <property type="protein sequence ID" value="QNN61422.1"/>
    <property type="molecule type" value="Genomic_DNA"/>
</dbReference>
<dbReference type="AlphaFoldDB" id="A0A7G9S0P7"/>
<dbReference type="PANTHER" id="PTHR42749">
    <property type="entry name" value="CELL SHAPE-DETERMINING PROTEIN MREB"/>
    <property type="match status" value="1"/>
</dbReference>
<dbReference type="SUPFAM" id="SSF53067">
    <property type="entry name" value="Actin-like ATPase domain"/>
    <property type="match status" value="2"/>
</dbReference>
<dbReference type="KEGG" id="eio:H9L01_03365"/>
<evidence type="ECO:0000256" key="6">
    <source>
        <dbReference type="HAMAP-Rule" id="MF_02207"/>
    </source>
</evidence>
<comment type="function">
    <text evidence="6">Forms membrane-associated dynamic filaments that are essential for cell shape determination. Acts by regulating cell wall synthesis and cell elongation, and thus cell shape. A feedback loop between cell geometry and MreB localization may maintain elongated cell shape by targeting cell wall growth to regions of negative cell wall curvature.</text>
</comment>
<feature type="binding site" evidence="6">
    <location>
        <begin position="288"/>
        <end position="291"/>
    </location>
    <ligand>
        <name>ATP</name>
        <dbReference type="ChEBI" id="CHEBI:30616"/>
    </ligand>
</feature>
<evidence type="ECO:0000313" key="7">
    <source>
        <dbReference type="EMBL" id="QNN61422.1"/>
    </source>
</evidence>
<comment type="similarity">
    <text evidence="5 6">Belongs to the FtsA/MreB family.</text>
</comment>
<evidence type="ECO:0000313" key="8">
    <source>
        <dbReference type="Proteomes" id="UP000515928"/>
    </source>
</evidence>
<dbReference type="InterPro" id="IPR004753">
    <property type="entry name" value="MreB"/>
</dbReference>
<evidence type="ECO:0000256" key="3">
    <source>
        <dbReference type="ARBA" id="ARBA00022840"/>
    </source>
</evidence>
<dbReference type="InterPro" id="IPR056546">
    <property type="entry name" value="MreB_MamK-like"/>
</dbReference>
<comment type="subcellular location">
    <subcellularLocation>
        <location evidence="6">Cytoplasm</location>
    </subcellularLocation>
    <text evidence="6">Membrane-associated.</text>
</comment>
<dbReference type="NCBIfam" id="NF010539">
    <property type="entry name" value="PRK13927.1"/>
    <property type="match status" value="1"/>
</dbReference>
<feature type="binding site" evidence="6">
    <location>
        <begin position="12"/>
        <end position="14"/>
    </location>
    <ligand>
        <name>ATP</name>
        <dbReference type="ChEBI" id="CHEBI:30616"/>
    </ligand>
</feature>
<dbReference type="InterPro" id="IPR043129">
    <property type="entry name" value="ATPase_NBD"/>
</dbReference>
<evidence type="ECO:0000256" key="2">
    <source>
        <dbReference type="ARBA" id="ARBA00022741"/>
    </source>
</evidence>
<dbReference type="GO" id="GO:0005524">
    <property type="term" value="F:ATP binding"/>
    <property type="evidence" value="ECO:0007669"/>
    <property type="project" value="UniProtKB-KW"/>
</dbReference>
<dbReference type="HAMAP" id="MF_02207">
    <property type="entry name" value="MreB"/>
    <property type="match status" value="1"/>
</dbReference>
<dbReference type="NCBIfam" id="TIGR00904">
    <property type="entry name" value="mreB"/>
    <property type="match status" value="1"/>
</dbReference>
<protein>
    <recommendedName>
        <fullName evidence="6">Cell shape-determining protein MreB</fullName>
    </recommendedName>
</protein>
<keyword evidence="2 6" id="KW-0547">Nucleotide-binding</keyword>
<feature type="binding site" evidence="6">
    <location>
        <begin position="204"/>
        <end position="207"/>
    </location>
    <ligand>
        <name>ATP</name>
        <dbReference type="ChEBI" id="CHEBI:30616"/>
    </ligand>
</feature>
<sequence length="332" mass="35353">MFSKAVGIDLGTANILIYVRGEGVVLDEPSVVSIDAETKKCLAVGQEAKEMLGRTPVRVSAIRPLRDGVIADFEVTEMMLQYFMRKLKLKGAFSRPTILICCPSNITSVERKAISDAAYRAGAKRVYIEEEPKVAAVGANLDISKPTGSMVLDIGGGTTDVAILSLGEIVTSTSLKVAGDRLDQDIIKYVKETYKLLIGDRTAEAIKTNIGTATVEGIADMEVTSYSVSGRDLVTGLPNTITLKAEETAHAMHESLQDVVRACRTVLEQTPPELSADIVTRGIVLTGGGALLHGLDSLISNELSIPVYVAENALTCVAEGTGIMLENLELIG</sequence>
<keyword evidence="8" id="KW-1185">Reference proteome</keyword>
<accession>A0A7G9S0P7</accession>
<dbReference type="RefSeq" id="WP_187534622.1">
    <property type="nucleotide sequence ID" value="NZ_CBCSHU010000006.1"/>
</dbReference>
<dbReference type="Pfam" id="PF06723">
    <property type="entry name" value="MreB_Mbl"/>
    <property type="match status" value="1"/>
</dbReference>
<name>A0A7G9S0P7_9FIRM</name>
<evidence type="ECO:0000256" key="4">
    <source>
        <dbReference type="ARBA" id="ARBA00022960"/>
    </source>
</evidence>
<dbReference type="Gene3D" id="3.30.420.40">
    <property type="match status" value="3"/>
</dbReference>
<comment type="subunit">
    <text evidence="6">Forms polymers.</text>
</comment>
<dbReference type="Proteomes" id="UP000515928">
    <property type="component" value="Chromosome"/>
</dbReference>
<organism evidence="7 8">
    <name type="scientific">Erysipelothrix inopinata</name>
    <dbReference type="NCBI Taxonomy" id="225084"/>
    <lineage>
        <taxon>Bacteria</taxon>
        <taxon>Bacillati</taxon>
        <taxon>Bacillota</taxon>
        <taxon>Erysipelotrichia</taxon>
        <taxon>Erysipelotrichales</taxon>
        <taxon>Erysipelotrichaceae</taxon>
        <taxon>Erysipelothrix</taxon>
    </lineage>
</organism>
<keyword evidence="3 6" id="KW-0067">ATP-binding</keyword>
<reference evidence="7 8" key="1">
    <citation type="submission" date="2020-08" db="EMBL/GenBank/DDBJ databases">
        <title>Genome sequence of Erysipelothrix inopinata DSM 15511T.</title>
        <authorList>
            <person name="Hyun D.-W."/>
            <person name="Bae J.-W."/>
        </authorList>
    </citation>
    <scope>NUCLEOTIDE SEQUENCE [LARGE SCALE GENOMIC DNA]</scope>
    <source>
        <strain evidence="7 8">DSM 15511</strain>
    </source>
</reference>
<keyword evidence="1 6" id="KW-0963">Cytoplasm</keyword>
<dbReference type="GO" id="GO:0008360">
    <property type="term" value="P:regulation of cell shape"/>
    <property type="evidence" value="ECO:0007669"/>
    <property type="project" value="UniProtKB-UniRule"/>
</dbReference>
<dbReference type="GO" id="GO:0005737">
    <property type="term" value="C:cytoplasm"/>
    <property type="evidence" value="ECO:0007669"/>
    <property type="project" value="UniProtKB-SubCell"/>
</dbReference>
<feature type="binding site" evidence="6">
    <location>
        <begin position="156"/>
        <end position="158"/>
    </location>
    <ligand>
        <name>ATP</name>
        <dbReference type="ChEBI" id="CHEBI:30616"/>
    </ligand>
</feature>
<dbReference type="GO" id="GO:0000902">
    <property type="term" value="P:cell morphogenesis"/>
    <property type="evidence" value="ECO:0007669"/>
    <property type="project" value="InterPro"/>
</dbReference>
<dbReference type="CDD" id="cd10225">
    <property type="entry name" value="ASKHA_NBD_MreB-like"/>
    <property type="match status" value="1"/>
</dbReference>